<dbReference type="Pfam" id="PF09414">
    <property type="entry name" value="RNA_ligase"/>
    <property type="match status" value="1"/>
</dbReference>
<dbReference type="Proteomes" id="UP001219759">
    <property type="component" value="Segment"/>
</dbReference>
<evidence type="ECO:0000313" key="2">
    <source>
        <dbReference type="EMBL" id="WDS52066.1"/>
    </source>
</evidence>
<dbReference type="SUPFAM" id="SSF56091">
    <property type="entry name" value="DNA ligase/mRNA capping enzyme, catalytic domain"/>
    <property type="match status" value="1"/>
</dbReference>
<accession>A0AAE9ZNU7</accession>
<evidence type="ECO:0000313" key="3">
    <source>
        <dbReference type="Proteomes" id="UP001219759"/>
    </source>
</evidence>
<evidence type="ECO:0000259" key="1">
    <source>
        <dbReference type="Pfam" id="PF09414"/>
    </source>
</evidence>
<dbReference type="InterPro" id="IPR021122">
    <property type="entry name" value="RNA_ligase_dom_REL/Rnl2"/>
</dbReference>
<dbReference type="EMBL" id="OQ190481">
    <property type="protein sequence ID" value="WDS52066.1"/>
    <property type="molecule type" value="Genomic_DNA"/>
</dbReference>
<dbReference type="GO" id="GO:0016874">
    <property type="term" value="F:ligase activity"/>
    <property type="evidence" value="ECO:0007669"/>
    <property type="project" value="UniProtKB-KW"/>
</dbReference>
<name>A0AAE9ZNU7_9CAUD</name>
<organism evidence="2 3">
    <name type="scientific">Microbacterium phage Caron</name>
    <dbReference type="NCBI Taxonomy" id="3028494"/>
    <lineage>
        <taxon>Viruses</taxon>
        <taxon>Duplodnaviria</taxon>
        <taxon>Heunggongvirae</taxon>
        <taxon>Uroviricota</taxon>
        <taxon>Caudoviricetes</taxon>
        <taxon>Casidaviridae</taxon>
        <taxon>Barnstormervirus</taxon>
        <taxon>Barnstormervirus caron</taxon>
    </lineage>
</organism>
<keyword evidence="3" id="KW-1185">Reference proteome</keyword>
<gene>
    <name evidence="2" type="primary">40</name>
    <name evidence="2" type="ORF">SEA_CARON_40</name>
</gene>
<sequence>MSGVPFEPWPKIARLNREVIITEKLDGTNAAVVIIPIADVPHWRDEEGAVISLVDPDHSRALDIVGPHGDELVVFAQSRTRFITPDADNFGFAAYVKANAEALADILGPGRHFGEWWGSGIQRGYGLSDGEKRFSLFNVARWGQADLSAVAGLGVVPLLNPLIGGSTLDAVDDAIELLRSKGSVAEPGFMRPEGVVVWHTAARTSFKVLLEGDDIPKGLAA</sequence>
<feature type="domain" description="RNA ligase" evidence="1">
    <location>
        <begin position="17"/>
        <end position="208"/>
    </location>
</feature>
<proteinExistence type="predicted"/>
<keyword evidence="2" id="KW-0436">Ligase</keyword>
<reference evidence="3" key="1">
    <citation type="submission" date="2023-01" db="EMBL/GenBank/DDBJ databases">
        <authorList>
            <person name="Bendele M."/>
            <person name="Baldwin A.R."/>
            <person name="Chauncey H.A."/>
            <person name="Connelly K.A."/>
            <person name="Daniel I."/>
            <person name="Fitzgerald E.B."/>
            <person name="McKinney B.E."/>
            <person name="Murray D.M."/>
            <person name="Parshall S."/>
            <person name="Stokes L.T."/>
            <person name="Tanaka K.N."/>
            <person name="Vinson E.C."/>
            <person name="Klevikis C."/>
            <person name="Temple L."/>
            <person name="Utz L."/>
            <person name="Rinehart C.A."/>
            <person name="Garlena R.A."/>
            <person name="Russell D.A."/>
            <person name="Jacobs-Sera D."/>
            <person name="Hatfull G.F."/>
        </authorList>
    </citation>
    <scope>NUCLEOTIDE SEQUENCE [LARGE SCALE GENOMIC DNA]</scope>
</reference>
<protein>
    <submittedName>
        <fullName evidence="2">RNA ligase</fullName>
    </submittedName>
</protein>